<dbReference type="EMBL" id="CVTD020000016">
    <property type="protein sequence ID" value="CRZ34796.1"/>
    <property type="molecule type" value="Genomic_DNA"/>
</dbReference>
<keyword evidence="1" id="KW-0808">Transferase</keyword>
<dbReference type="PANTHER" id="PTHR13947">
    <property type="entry name" value="GNAT FAMILY N-ACETYLTRANSFERASE"/>
    <property type="match status" value="1"/>
</dbReference>
<keyword evidence="4" id="KW-1185">Reference proteome</keyword>
<dbReference type="InterPro" id="IPR000182">
    <property type="entry name" value="GNAT_dom"/>
</dbReference>
<dbReference type="PRINTS" id="PR01754">
    <property type="entry name" value="SACTRNSFRASE"/>
</dbReference>
<dbReference type="InterPro" id="IPR050769">
    <property type="entry name" value="NAT_camello-type"/>
</dbReference>
<dbReference type="Pfam" id="PF00583">
    <property type="entry name" value="Acetyltransf_1"/>
    <property type="match status" value="1"/>
</dbReference>
<dbReference type="Proteomes" id="UP000236497">
    <property type="component" value="Unassembled WGS sequence"/>
</dbReference>
<dbReference type="SUPFAM" id="SSF55729">
    <property type="entry name" value="Acyl-CoA N-acyltransferases (Nat)"/>
    <property type="match status" value="1"/>
</dbReference>
<dbReference type="PANTHER" id="PTHR13947:SF37">
    <property type="entry name" value="LD18367P"/>
    <property type="match status" value="1"/>
</dbReference>
<protein>
    <recommendedName>
        <fullName evidence="2">N-acetyltransferase domain-containing protein</fullName>
    </recommendedName>
</protein>
<evidence type="ECO:0000313" key="4">
    <source>
        <dbReference type="Proteomes" id="UP000236497"/>
    </source>
</evidence>
<dbReference type="AlphaFoldDB" id="A0A0H5SJ03"/>
<dbReference type="GO" id="GO:0008080">
    <property type="term" value="F:N-acetyltransferase activity"/>
    <property type="evidence" value="ECO:0007669"/>
    <property type="project" value="InterPro"/>
</dbReference>
<evidence type="ECO:0000259" key="2">
    <source>
        <dbReference type="PROSITE" id="PS51186"/>
    </source>
</evidence>
<dbReference type="RefSeq" id="WP_103202898.1">
    <property type="nucleotide sequence ID" value="NZ_CVTD020000016.1"/>
</dbReference>
<gene>
    <name evidence="3" type="ORF">HHT355_1595</name>
</gene>
<reference evidence="3 4" key="1">
    <citation type="submission" date="2015-06" db="EMBL/GenBank/DDBJ databases">
        <authorList>
            <person name="Wibberg Daniel"/>
        </authorList>
    </citation>
    <scope>NUCLEOTIDE SEQUENCE [LARGE SCALE GENOMIC DNA]</scope>
    <source>
        <strain evidence="3 4">T3/55T</strain>
    </source>
</reference>
<organism evidence="3 4">
    <name type="scientific">Herbinix hemicellulosilytica</name>
    <dbReference type="NCBI Taxonomy" id="1564487"/>
    <lineage>
        <taxon>Bacteria</taxon>
        <taxon>Bacillati</taxon>
        <taxon>Bacillota</taxon>
        <taxon>Clostridia</taxon>
        <taxon>Lachnospirales</taxon>
        <taxon>Lachnospiraceae</taxon>
        <taxon>Herbinix</taxon>
    </lineage>
</organism>
<accession>A0A0H5SJ03</accession>
<name>A0A0H5SJ03_HERHM</name>
<proteinExistence type="predicted"/>
<dbReference type="InterPro" id="IPR016181">
    <property type="entry name" value="Acyl_CoA_acyltransferase"/>
</dbReference>
<dbReference type="InterPro" id="IPR008125">
    <property type="entry name" value="Streptothricin_AcTrfase"/>
</dbReference>
<dbReference type="OrthoDB" id="9813917at2"/>
<dbReference type="PROSITE" id="PS51186">
    <property type="entry name" value="GNAT"/>
    <property type="match status" value="1"/>
</dbReference>
<dbReference type="Gene3D" id="3.40.630.30">
    <property type="match status" value="1"/>
</dbReference>
<feature type="domain" description="N-acetyltransferase" evidence="2">
    <location>
        <begin position="3"/>
        <end position="139"/>
    </location>
</feature>
<evidence type="ECO:0000313" key="3">
    <source>
        <dbReference type="EMBL" id="CRZ34796.1"/>
    </source>
</evidence>
<evidence type="ECO:0000256" key="1">
    <source>
        <dbReference type="ARBA" id="ARBA00022679"/>
    </source>
</evidence>
<dbReference type="CDD" id="cd04301">
    <property type="entry name" value="NAT_SF"/>
    <property type="match status" value="1"/>
</dbReference>
<sequence>MEIKIRLQKDNEKAPMDLLLLADPSKDIIEEYLKRGDCYVATDDCNNIIGVIVLLPTRPETLEIINIAVRKDYQGKGIGKQLVNFAIQKAKEQKIKTLEVGTGNSSINQIAFYQKCGFRITGIDRDFFLRHYNEAIYENGIQCRDMIRFSMDLSII</sequence>